<accession>A0A2J6QRQ6</accession>
<dbReference type="EMBL" id="KZ613980">
    <property type="protein sequence ID" value="PMD28940.1"/>
    <property type="molecule type" value="Genomic_DNA"/>
</dbReference>
<evidence type="ECO:0000256" key="2">
    <source>
        <dbReference type="SAM" id="Phobius"/>
    </source>
</evidence>
<keyword evidence="2" id="KW-0812">Transmembrane</keyword>
<evidence type="ECO:0000313" key="3">
    <source>
        <dbReference type="EMBL" id="PMD28940.1"/>
    </source>
</evidence>
<gene>
    <name evidence="3" type="ORF">L207DRAFT_521263</name>
</gene>
<dbReference type="Proteomes" id="UP000235786">
    <property type="component" value="Unassembled WGS sequence"/>
</dbReference>
<reference evidence="3 4" key="1">
    <citation type="submission" date="2016-04" db="EMBL/GenBank/DDBJ databases">
        <title>A degradative enzymes factory behind the ericoid mycorrhizal symbiosis.</title>
        <authorList>
            <consortium name="DOE Joint Genome Institute"/>
            <person name="Martino E."/>
            <person name="Morin E."/>
            <person name="Grelet G."/>
            <person name="Kuo A."/>
            <person name="Kohler A."/>
            <person name="Daghino S."/>
            <person name="Barry K."/>
            <person name="Choi C."/>
            <person name="Cichocki N."/>
            <person name="Clum A."/>
            <person name="Copeland A."/>
            <person name="Hainaut M."/>
            <person name="Haridas S."/>
            <person name="Labutti K."/>
            <person name="Lindquist E."/>
            <person name="Lipzen A."/>
            <person name="Khouja H.-R."/>
            <person name="Murat C."/>
            <person name="Ohm R."/>
            <person name="Olson A."/>
            <person name="Spatafora J."/>
            <person name="Veneault-Fourrey C."/>
            <person name="Henrissat B."/>
            <person name="Grigoriev I."/>
            <person name="Martin F."/>
            <person name="Perotto S."/>
        </authorList>
    </citation>
    <scope>NUCLEOTIDE SEQUENCE [LARGE SCALE GENOMIC DNA]</scope>
    <source>
        <strain evidence="3 4">F</strain>
    </source>
</reference>
<evidence type="ECO:0000313" key="4">
    <source>
        <dbReference type="Proteomes" id="UP000235786"/>
    </source>
</evidence>
<feature type="transmembrane region" description="Helical" evidence="2">
    <location>
        <begin position="153"/>
        <end position="173"/>
    </location>
</feature>
<dbReference type="AlphaFoldDB" id="A0A2J6QRQ6"/>
<protein>
    <submittedName>
        <fullName evidence="3">Uncharacterized protein</fullName>
    </submittedName>
</protein>
<feature type="region of interest" description="Disordered" evidence="1">
    <location>
        <begin position="1"/>
        <end position="27"/>
    </location>
</feature>
<dbReference type="OrthoDB" id="3535864at2759"/>
<keyword evidence="2" id="KW-0472">Membrane</keyword>
<keyword evidence="2" id="KW-1133">Transmembrane helix</keyword>
<name>A0A2J6QRQ6_HYAVF</name>
<sequence>MANPLSETSLPHNSLSRPLPPLPPRRTHALSISIPYHDDPDVEEIEIEVREDLQTQRSPPGYEPMYDYLRSQQSNPLNALQNCQPNIPQPSSQVPYRDVPFIITITDTDGDTMSPPPSYHEIYNPTEIEMRDLLRTYELDGTPAEQTEEICKWLVAMLLIALTIVAVGLAFNWGQPRCQWPNKASWKC</sequence>
<evidence type="ECO:0000256" key="1">
    <source>
        <dbReference type="SAM" id="MobiDB-lite"/>
    </source>
</evidence>
<keyword evidence="4" id="KW-1185">Reference proteome</keyword>
<proteinExistence type="predicted"/>
<organism evidence="3 4">
    <name type="scientific">Hyaloscypha variabilis (strain UAMH 11265 / GT02V1 / F)</name>
    <name type="common">Meliniomyces variabilis</name>
    <dbReference type="NCBI Taxonomy" id="1149755"/>
    <lineage>
        <taxon>Eukaryota</taxon>
        <taxon>Fungi</taxon>
        <taxon>Dikarya</taxon>
        <taxon>Ascomycota</taxon>
        <taxon>Pezizomycotina</taxon>
        <taxon>Leotiomycetes</taxon>
        <taxon>Helotiales</taxon>
        <taxon>Hyaloscyphaceae</taxon>
        <taxon>Hyaloscypha</taxon>
        <taxon>Hyaloscypha variabilis</taxon>
    </lineage>
</organism>